<feature type="region of interest" description="Disordered" evidence="8">
    <location>
        <begin position="54"/>
        <end position="78"/>
    </location>
</feature>
<name>A0A9P7NGB2_9HYPO</name>
<dbReference type="GO" id="GO:0046872">
    <property type="term" value="F:metal ion binding"/>
    <property type="evidence" value="ECO:0007669"/>
    <property type="project" value="UniProtKB-KW"/>
</dbReference>
<evidence type="ECO:0000313" key="9">
    <source>
        <dbReference type="EMBL" id="KAG6017405.1"/>
    </source>
</evidence>
<dbReference type="InterPro" id="IPR029063">
    <property type="entry name" value="SAM-dependent_MTases_sf"/>
</dbReference>
<organism evidence="9 10">
    <name type="scientific">Claviceps pusilla</name>
    <dbReference type="NCBI Taxonomy" id="123648"/>
    <lineage>
        <taxon>Eukaryota</taxon>
        <taxon>Fungi</taxon>
        <taxon>Dikarya</taxon>
        <taxon>Ascomycota</taxon>
        <taxon>Pezizomycotina</taxon>
        <taxon>Sordariomycetes</taxon>
        <taxon>Hypocreomycetidae</taxon>
        <taxon>Hypocreales</taxon>
        <taxon>Clavicipitaceae</taxon>
        <taxon>Claviceps</taxon>
    </lineage>
</organism>
<evidence type="ECO:0000256" key="6">
    <source>
        <dbReference type="ARBA" id="ARBA00023128"/>
    </source>
</evidence>
<reference evidence="9" key="1">
    <citation type="journal article" date="2020" name="bioRxiv">
        <title>Whole genome comparisons of ergot fungi reveals the divergence and evolution of species within the genus Claviceps are the result of varying mechanisms driving genome evolution and host range expansion.</title>
        <authorList>
            <person name="Wyka S.A."/>
            <person name="Mondo S.J."/>
            <person name="Liu M."/>
            <person name="Dettman J."/>
            <person name="Nalam V."/>
            <person name="Broders K.D."/>
        </authorList>
    </citation>
    <scope>NUCLEOTIDE SEQUENCE</scope>
    <source>
        <strain evidence="9">CCC 602</strain>
    </source>
</reference>
<dbReference type="SUPFAM" id="SSF53335">
    <property type="entry name" value="S-adenosyl-L-methionine-dependent methyltransferases"/>
    <property type="match status" value="1"/>
</dbReference>
<dbReference type="InterPro" id="IPR015324">
    <property type="entry name" value="Ribosomal_Rsm22-like"/>
</dbReference>
<evidence type="ECO:0000256" key="5">
    <source>
        <dbReference type="ARBA" id="ARBA00023014"/>
    </source>
</evidence>
<evidence type="ECO:0000313" key="10">
    <source>
        <dbReference type="Proteomes" id="UP000748025"/>
    </source>
</evidence>
<feature type="region of interest" description="Disordered" evidence="8">
    <location>
        <begin position="219"/>
        <end position="268"/>
    </location>
</feature>
<evidence type="ECO:0000256" key="3">
    <source>
        <dbReference type="ARBA" id="ARBA00022946"/>
    </source>
</evidence>
<dbReference type="GO" id="GO:0008168">
    <property type="term" value="F:methyltransferase activity"/>
    <property type="evidence" value="ECO:0007669"/>
    <property type="project" value="InterPro"/>
</dbReference>
<feature type="compositionally biased region" description="Basic and acidic residues" evidence="8">
    <location>
        <begin position="778"/>
        <end position="787"/>
    </location>
</feature>
<comment type="subcellular location">
    <subcellularLocation>
        <location evidence="1">Mitochondrion</location>
    </subcellularLocation>
</comment>
<dbReference type="GO" id="GO:0003735">
    <property type="term" value="F:structural constituent of ribosome"/>
    <property type="evidence" value="ECO:0007669"/>
    <property type="project" value="TreeGrafter"/>
</dbReference>
<keyword evidence="10" id="KW-1185">Reference proteome</keyword>
<evidence type="ECO:0000256" key="8">
    <source>
        <dbReference type="SAM" id="MobiDB-lite"/>
    </source>
</evidence>
<comment type="caution">
    <text evidence="9">The sequence shown here is derived from an EMBL/GenBank/DDBJ whole genome shotgun (WGS) entry which is preliminary data.</text>
</comment>
<dbReference type="GO" id="GO:0006412">
    <property type="term" value="P:translation"/>
    <property type="evidence" value="ECO:0007669"/>
    <property type="project" value="InterPro"/>
</dbReference>
<keyword evidence="6" id="KW-0496">Mitochondrion</keyword>
<feature type="region of interest" description="Disordered" evidence="8">
    <location>
        <begin position="826"/>
        <end position="847"/>
    </location>
</feature>
<dbReference type="PANTHER" id="PTHR13184">
    <property type="entry name" value="37S RIBOSOMAL PROTEIN S22"/>
    <property type="match status" value="1"/>
</dbReference>
<evidence type="ECO:0000256" key="1">
    <source>
        <dbReference type="ARBA" id="ARBA00004173"/>
    </source>
</evidence>
<dbReference type="Proteomes" id="UP000748025">
    <property type="component" value="Unassembled WGS sequence"/>
</dbReference>
<keyword evidence="2" id="KW-0479">Metal-binding</keyword>
<dbReference type="Pfam" id="PF09243">
    <property type="entry name" value="Rsm22"/>
    <property type="match status" value="1"/>
</dbReference>
<evidence type="ECO:0000256" key="2">
    <source>
        <dbReference type="ARBA" id="ARBA00022723"/>
    </source>
</evidence>
<sequence>MLSFRGIHNACARSSLHSVRSMSRISARACSTIPKHDPWRYTRGASADCTPLSRCRFSSSRSPQDKPSTEQREESVQDIEKVVRDAKQRFRDTLPRGYLNEQEYALYERLYGPPLRETEPDDVGIPMHADMGDGVARSDDEGILLRQLDGGEFEEVTYTIEKQSEGSDVEQNNMTDLLGEGGSGLVERVPGYVDIVARSRREHEALKRLAQDFEAAQKMTSSTMDETAADGEKGGRQQQQQLEAEEQPYWPPEEVGQGFRGEGERESGEARRFHRYTLEGRFHGSPVEISLPREEFVSPIRELLQRTHVKHVREAAEAAFGGRGLPTSPSTPEGLKNGRMGGVGLPPDQRHMTEIEADAFLAGYLPPAYASIASVLREVRKRVGSDWIQSRLKQGADGGLSVLDAGAGGAGLVAWEQIARAEWDLLEEKGEVSGPRPTGKKTVIAASDRLRHRLKNFLHNTTFLPRLPDYEHSGEMQGEHLDAGSKPQTRKSFDVIIACHLFLKEKQDHYRQAILNNLWSLLNKDGGVLIVMEKAHPRGFEAVAHVRDTVLKQFLVPQAGEPPIDPEKFNPAYDRQLEQGHIIAPCSNHGACPMYKQAGKSTGRKDYCRFSQRFVQPQFYAQMVGKQGNNQGEVEFSYVAFRRGEARSSSSMTGTEATERAFQGFEHSEQAPDMHTLPRLILPPLKRKGHVTLDLCTPEGKIERWTVPKSLSKLAYHDARKSRWGDLWALGAKTRVLRNVRAGAGPDDGGKRAAAAAAASGGKKARKVEISMEGGRMSAKERSALRERRPKSKAAKQRDLMQELFAAEAKEEAALDFELDQEAGAGLDELEMDEFDKRDKGSGRRRR</sequence>
<comment type="function">
    <text evidence="7">Mitochondrial ribosome (mitoribosome) assembly factor. Binds at the interface of the head and body domains of the mitochondrial small ribosomal subunit (mt-SSU), occluding the mRNA channel and preventing compaction of the head domain towards the body. Probable inactive methyltransferase: retains the characteristic folding and ability to bind S-adenosyl-L-methionine, but it probably lost its methyltransferase activity.</text>
</comment>
<keyword evidence="3" id="KW-0809">Transit peptide</keyword>
<accession>A0A9P7NGB2</accession>
<feature type="compositionally biased region" description="Basic and acidic residues" evidence="8">
    <location>
        <begin position="835"/>
        <end position="847"/>
    </location>
</feature>
<dbReference type="PANTHER" id="PTHR13184:SF5">
    <property type="entry name" value="METHYLTRANSFERASE-LIKE PROTEIN 17, MITOCHONDRIAL"/>
    <property type="match status" value="1"/>
</dbReference>
<dbReference type="OrthoDB" id="421327at2759"/>
<evidence type="ECO:0000256" key="7">
    <source>
        <dbReference type="ARBA" id="ARBA00045681"/>
    </source>
</evidence>
<dbReference type="AlphaFoldDB" id="A0A9P7NGB2"/>
<dbReference type="InterPro" id="IPR052571">
    <property type="entry name" value="Mt_RNA_Methyltransferase"/>
</dbReference>
<keyword evidence="5" id="KW-0411">Iron-sulfur</keyword>
<proteinExistence type="predicted"/>
<dbReference type="EMBL" id="SRPW01000145">
    <property type="protein sequence ID" value="KAG6017405.1"/>
    <property type="molecule type" value="Genomic_DNA"/>
</dbReference>
<keyword evidence="4" id="KW-0408">Iron</keyword>
<gene>
    <name evidence="9" type="ORF">E4U43_001371</name>
</gene>
<feature type="compositionally biased region" description="Basic and acidic residues" evidence="8">
    <location>
        <begin position="63"/>
        <end position="78"/>
    </location>
</feature>
<protein>
    <submittedName>
        <fullName evidence="9">Uncharacterized protein</fullName>
    </submittedName>
</protein>
<feature type="region of interest" description="Disordered" evidence="8">
    <location>
        <begin position="758"/>
        <end position="798"/>
    </location>
</feature>
<evidence type="ECO:0000256" key="4">
    <source>
        <dbReference type="ARBA" id="ARBA00023004"/>
    </source>
</evidence>
<dbReference type="GO" id="GO:0051536">
    <property type="term" value="F:iron-sulfur cluster binding"/>
    <property type="evidence" value="ECO:0007669"/>
    <property type="project" value="UniProtKB-KW"/>
</dbReference>
<dbReference type="GO" id="GO:0005763">
    <property type="term" value="C:mitochondrial small ribosomal subunit"/>
    <property type="evidence" value="ECO:0007669"/>
    <property type="project" value="TreeGrafter"/>
</dbReference>